<sequence length="87" mass="9775">MVLKRHVHKQKLVAIRPNHESEIELGERKQQNGVDDHESTTLVRNTPSIAIPFLMLAVSLLKIAKEPLQKTKARFAPAKPTTKSLLS</sequence>
<gene>
    <name evidence="1" type="ORF">CA13_51690</name>
</gene>
<dbReference type="RefSeq" id="WP_146401031.1">
    <property type="nucleotide sequence ID" value="NZ_SJPJ01000001.1"/>
</dbReference>
<organism evidence="1 2">
    <name type="scientific">Novipirellula herctigrandis</name>
    <dbReference type="NCBI Taxonomy" id="2527986"/>
    <lineage>
        <taxon>Bacteria</taxon>
        <taxon>Pseudomonadati</taxon>
        <taxon>Planctomycetota</taxon>
        <taxon>Planctomycetia</taxon>
        <taxon>Pirellulales</taxon>
        <taxon>Pirellulaceae</taxon>
        <taxon>Novipirellula</taxon>
    </lineage>
</organism>
<protein>
    <submittedName>
        <fullName evidence="1">Uncharacterized protein</fullName>
    </submittedName>
</protein>
<evidence type="ECO:0000313" key="1">
    <source>
        <dbReference type="EMBL" id="TWT83702.1"/>
    </source>
</evidence>
<name>A0A5C5Z8R3_9BACT</name>
<proteinExistence type="predicted"/>
<dbReference type="Proteomes" id="UP000315010">
    <property type="component" value="Unassembled WGS sequence"/>
</dbReference>
<comment type="caution">
    <text evidence="1">The sequence shown here is derived from an EMBL/GenBank/DDBJ whole genome shotgun (WGS) entry which is preliminary data.</text>
</comment>
<accession>A0A5C5Z8R3</accession>
<dbReference type="EMBL" id="SJPJ01000001">
    <property type="protein sequence ID" value="TWT83702.1"/>
    <property type="molecule type" value="Genomic_DNA"/>
</dbReference>
<reference evidence="1 2" key="1">
    <citation type="submission" date="2019-02" db="EMBL/GenBank/DDBJ databases">
        <title>Deep-cultivation of Planctomycetes and their phenomic and genomic characterization uncovers novel biology.</title>
        <authorList>
            <person name="Wiegand S."/>
            <person name="Jogler M."/>
            <person name="Boedeker C."/>
            <person name="Pinto D."/>
            <person name="Vollmers J."/>
            <person name="Rivas-Marin E."/>
            <person name="Kohn T."/>
            <person name="Peeters S.H."/>
            <person name="Heuer A."/>
            <person name="Rast P."/>
            <person name="Oberbeckmann S."/>
            <person name="Bunk B."/>
            <person name="Jeske O."/>
            <person name="Meyerdierks A."/>
            <person name="Storesund J.E."/>
            <person name="Kallscheuer N."/>
            <person name="Luecker S."/>
            <person name="Lage O.M."/>
            <person name="Pohl T."/>
            <person name="Merkel B.J."/>
            <person name="Hornburger P."/>
            <person name="Mueller R.-W."/>
            <person name="Bruemmer F."/>
            <person name="Labrenz M."/>
            <person name="Spormann A.M."/>
            <person name="Op Den Camp H."/>
            <person name="Overmann J."/>
            <person name="Amann R."/>
            <person name="Jetten M.S.M."/>
            <person name="Mascher T."/>
            <person name="Medema M.H."/>
            <person name="Devos D.P."/>
            <person name="Kaster A.-K."/>
            <person name="Ovreas L."/>
            <person name="Rohde M."/>
            <person name="Galperin M.Y."/>
            <person name="Jogler C."/>
        </authorList>
    </citation>
    <scope>NUCLEOTIDE SEQUENCE [LARGE SCALE GENOMIC DNA]</scope>
    <source>
        <strain evidence="1 2">CA13</strain>
    </source>
</reference>
<dbReference type="AlphaFoldDB" id="A0A5C5Z8R3"/>
<keyword evidence="2" id="KW-1185">Reference proteome</keyword>
<evidence type="ECO:0000313" key="2">
    <source>
        <dbReference type="Proteomes" id="UP000315010"/>
    </source>
</evidence>